<dbReference type="PANTHER" id="PTHR12596:SF1">
    <property type="entry name" value="EXPORTIN-4"/>
    <property type="match status" value="1"/>
</dbReference>
<name>A0AAD9N2S6_9ANNE</name>
<evidence type="ECO:0000256" key="2">
    <source>
        <dbReference type="ARBA" id="ARBA00004496"/>
    </source>
</evidence>
<dbReference type="Gene3D" id="1.25.10.10">
    <property type="entry name" value="Leucine-rich Repeat Variant"/>
    <property type="match status" value="2"/>
</dbReference>
<dbReference type="PANTHER" id="PTHR12596">
    <property type="entry name" value="EXPORTIN 4,7-RELATED"/>
    <property type="match status" value="1"/>
</dbReference>
<organism evidence="10 11">
    <name type="scientific">Paralvinella palmiformis</name>
    <dbReference type="NCBI Taxonomy" id="53620"/>
    <lineage>
        <taxon>Eukaryota</taxon>
        <taxon>Metazoa</taxon>
        <taxon>Spiralia</taxon>
        <taxon>Lophotrochozoa</taxon>
        <taxon>Annelida</taxon>
        <taxon>Polychaeta</taxon>
        <taxon>Sedentaria</taxon>
        <taxon>Canalipalpata</taxon>
        <taxon>Terebellida</taxon>
        <taxon>Terebelliformia</taxon>
        <taxon>Alvinellidae</taxon>
        <taxon>Paralvinella</taxon>
    </lineage>
</organism>
<protein>
    <recommendedName>
        <fullName evidence="8">Exportin-4</fullName>
    </recommendedName>
</protein>
<comment type="similarity">
    <text evidence="3">Belongs to the exportin family.</text>
</comment>
<dbReference type="PROSITE" id="PS50166">
    <property type="entry name" value="IMPORTIN_B_NT"/>
    <property type="match status" value="1"/>
</dbReference>
<evidence type="ECO:0000256" key="7">
    <source>
        <dbReference type="ARBA" id="ARBA00023242"/>
    </source>
</evidence>
<dbReference type="InterPro" id="IPR016024">
    <property type="entry name" value="ARM-type_fold"/>
</dbReference>
<keyword evidence="5" id="KW-0963">Cytoplasm</keyword>
<dbReference type="InterPro" id="IPR001494">
    <property type="entry name" value="Importin-beta_N"/>
</dbReference>
<keyword evidence="11" id="KW-1185">Reference proteome</keyword>
<dbReference type="Pfam" id="PF03810">
    <property type="entry name" value="IBN_N"/>
    <property type="match status" value="1"/>
</dbReference>
<comment type="subcellular location">
    <subcellularLocation>
        <location evidence="2">Cytoplasm</location>
    </subcellularLocation>
    <subcellularLocation>
        <location evidence="1">Nucleus</location>
    </subcellularLocation>
</comment>
<proteinExistence type="inferred from homology"/>
<keyword evidence="4" id="KW-0813">Transport</keyword>
<feature type="domain" description="Importin N-terminal" evidence="9">
    <location>
        <begin position="31"/>
        <end position="97"/>
    </location>
</feature>
<dbReference type="GO" id="GO:0031267">
    <property type="term" value="F:small GTPase binding"/>
    <property type="evidence" value="ECO:0007669"/>
    <property type="project" value="InterPro"/>
</dbReference>
<evidence type="ECO:0000256" key="5">
    <source>
        <dbReference type="ARBA" id="ARBA00022490"/>
    </source>
</evidence>
<evidence type="ECO:0000259" key="9">
    <source>
        <dbReference type="PROSITE" id="PS50166"/>
    </source>
</evidence>
<dbReference type="GO" id="GO:0005643">
    <property type="term" value="C:nuclear pore"/>
    <property type="evidence" value="ECO:0007669"/>
    <property type="project" value="TreeGrafter"/>
</dbReference>
<keyword evidence="7" id="KW-0539">Nucleus</keyword>
<sequence length="1071" mass="121166">MAESLVRELEQAAQIVLAPPNVVTAEQRQAAENVFLTFRKSSMPYSLCRHILETCNNDYVLFQAASTIKEAVVREWTLLQPNDVESLRTYLLHYVTQNMSLQSYVREQILQAVAVIFKRGTVDERYTDREALFSDVTQLISSGDNSMQLVACSILTALLNEYSSTARSSNVGLPWEFHCKCKLAFEQTDLKKVFLFSLRVLQEMEKIPSPLTREVTAVFNRFLAITEQVLCWEFLPKHIPKRLAGSFLGNQNVSFRPPPSWRDVVLDKGLIQMLARIHQKVRYNSEMAHHSLMCLSQLASVNGQIFPDKESKTAFLSNYIETFLHMITSTQLQDYEALGIANIINHIMFYPTSVLVSLPKDMLVAFLQSLAKLTCDFCQAAAQEDRMQKDDTLFLEAFEKTMTAWTSLLNDSKELPDSLLQGHATEIFNTYLRCHLSPPDGTRSNITDGSQADIEGYDEIDEADRTKFKDQLCCIGLFGRHIPQHTLPLLSRLLEDRITRLHGQLQRIQQNVTMSPGVNDAQHADTVVLDSINEDLHWLLLITEGETPMIPADIMEYSISQVRNVDIDTTLKVLASPGNRLCDIPDSHQVTDPVVRLVSSVFRLCEVEKRAMEANLTCHISPEISSSLVRTFGKDTDGGQWTVSYLVDKILSNLVGWSSESKVLEDTLELLLSLVDKKDRMLCKALVLTGSSSFEKGNREEYWQLNVDSNRGPDGQLRLSLSANKPPGSTSIPELTTSDLSSDPGARLLWEVLHSLHDHYKSIIHQPNFAKCVTDVALRKQVISLLECLCGIAEGSRVDNVTILFQFLHPTMVDSVIVLDVLHTYEEVVQLVLELFNSSLTNRLYEVCLSMIQTYSKHNTGREFVSKDIEEEQYQDILTLLQLLTNTLSKDFIDFGEKDGSAGCVSAADVVLYGLNIVVPLMTDELLKFPALCNSYMCLLTYMAEIYPEKVCQLPEHLLKTVLASEEMGLAHYSGDIVKLSLEFLTSIASHIHQNSMFDCMVYTSMAHFLENMVRSLTEKQSDPVIRQRLIDAFFILTDGIQMHVDRQNRIKFTMKFDDFLVNVRGFLCIK</sequence>
<comment type="caution">
    <text evidence="10">The sequence shown here is derived from an EMBL/GenBank/DDBJ whole genome shotgun (WGS) entry which is preliminary data.</text>
</comment>
<dbReference type="FunFam" id="1.25.10.10:FF:000130">
    <property type="entry name" value="Exportin 4"/>
    <property type="match status" value="1"/>
</dbReference>
<evidence type="ECO:0000256" key="1">
    <source>
        <dbReference type="ARBA" id="ARBA00004123"/>
    </source>
</evidence>
<dbReference type="SUPFAM" id="SSF48371">
    <property type="entry name" value="ARM repeat"/>
    <property type="match status" value="1"/>
</dbReference>
<evidence type="ECO:0000256" key="3">
    <source>
        <dbReference type="ARBA" id="ARBA00009466"/>
    </source>
</evidence>
<dbReference type="EMBL" id="JAODUP010000262">
    <property type="protein sequence ID" value="KAK2154630.1"/>
    <property type="molecule type" value="Genomic_DNA"/>
</dbReference>
<reference evidence="10" key="1">
    <citation type="journal article" date="2023" name="Mol. Biol. Evol.">
        <title>Third-Generation Sequencing Reveals the Adaptive Role of the Epigenome in Three Deep-Sea Polychaetes.</title>
        <authorList>
            <person name="Perez M."/>
            <person name="Aroh O."/>
            <person name="Sun Y."/>
            <person name="Lan Y."/>
            <person name="Juniper S.K."/>
            <person name="Young C.R."/>
            <person name="Angers B."/>
            <person name="Qian P.Y."/>
        </authorList>
    </citation>
    <scope>NUCLEOTIDE SEQUENCE</scope>
    <source>
        <strain evidence="10">P08H-3</strain>
    </source>
</reference>
<evidence type="ECO:0000313" key="10">
    <source>
        <dbReference type="EMBL" id="KAK2154630.1"/>
    </source>
</evidence>
<dbReference type="GO" id="GO:0006611">
    <property type="term" value="P:protein export from nucleus"/>
    <property type="evidence" value="ECO:0007669"/>
    <property type="project" value="TreeGrafter"/>
</dbReference>
<evidence type="ECO:0000256" key="4">
    <source>
        <dbReference type="ARBA" id="ARBA00022448"/>
    </source>
</evidence>
<dbReference type="InterPro" id="IPR044189">
    <property type="entry name" value="XPO4/7-like"/>
</dbReference>
<accession>A0AAD9N2S6</accession>
<dbReference type="AlphaFoldDB" id="A0AAD9N2S6"/>
<gene>
    <name evidence="10" type="ORF">LSH36_262g01036</name>
</gene>
<evidence type="ECO:0000313" key="11">
    <source>
        <dbReference type="Proteomes" id="UP001208570"/>
    </source>
</evidence>
<evidence type="ECO:0000256" key="8">
    <source>
        <dbReference type="ARBA" id="ARBA00040444"/>
    </source>
</evidence>
<evidence type="ECO:0000256" key="6">
    <source>
        <dbReference type="ARBA" id="ARBA00022927"/>
    </source>
</evidence>
<keyword evidence="6" id="KW-0653">Protein transport</keyword>
<dbReference type="Proteomes" id="UP001208570">
    <property type="component" value="Unassembled WGS sequence"/>
</dbReference>
<dbReference type="GO" id="GO:0005049">
    <property type="term" value="F:nuclear export signal receptor activity"/>
    <property type="evidence" value="ECO:0007669"/>
    <property type="project" value="InterPro"/>
</dbReference>
<dbReference type="InterPro" id="IPR011989">
    <property type="entry name" value="ARM-like"/>
</dbReference>
<dbReference type="GO" id="GO:0005737">
    <property type="term" value="C:cytoplasm"/>
    <property type="evidence" value="ECO:0007669"/>
    <property type="project" value="UniProtKB-SubCell"/>
</dbReference>